<dbReference type="Proteomes" id="UP001571476">
    <property type="component" value="Unassembled WGS sequence"/>
</dbReference>
<protein>
    <submittedName>
        <fullName evidence="1">Uncharacterized protein</fullName>
    </submittedName>
</protein>
<gene>
    <name evidence="1" type="ORF">ACEG43_04715</name>
</gene>
<sequence length="44" mass="4643">MTAAHGAISFVLFLVFLCLVSLLSALGLPETRGRDLADVLAPSR</sequence>
<evidence type="ECO:0000313" key="2">
    <source>
        <dbReference type="Proteomes" id="UP001571476"/>
    </source>
</evidence>
<comment type="caution">
    <text evidence="1">The sequence shown here is derived from an EMBL/GenBank/DDBJ whole genome shotgun (WGS) entry which is preliminary data.</text>
</comment>
<accession>A0ABV4SAM1</accession>
<reference evidence="1 2" key="1">
    <citation type="submission" date="2024-08" db="EMBL/GenBank/DDBJ databases">
        <title>Genome sequence of Streptomyces aureus CACIA-1.46HGO.</title>
        <authorList>
            <person name="Evangelista-Martinez Z."/>
        </authorList>
    </citation>
    <scope>NUCLEOTIDE SEQUENCE [LARGE SCALE GENOMIC DNA]</scope>
    <source>
        <strain evidence="1 2">CACIA-1.46HGO</strain>
    </source>
</reference>
<evidence type="ECO:0000313" key="1">
    <source>
        <dbReference type="EMBL" id="MFA3835491.1"/>
    </source>
</evidence>
<proteinExistence type="predicted"/>
<dbReference type="RefSeq" id="WP_372561486.1">
    <property type="nucleotide sequence ID" value="NZ_JBGOSP010000002.1"/>
</dbReference>
<dbReference type="EMBL" id="JBGOSP010000002">
    <property type="protein sequence ID" value="MFA3835491.1"/>
    <property type="molecule type" value="Genomic_DNA"/>
</dbReference>
<organism evidence="1 2">
    <name type="scientific">Streptomyces aureus</name>
    <dbReference type="NCBI Taxonomy" id="193461"/>
    <lineage>
        <taxon>Bacteria</taxon>
        <taxon>Bacillati</taxon>
        <taxon>Actinomycetota</taxon>
        <taxon>Actinomycetes</taxon>
        <taxon>Kitasatosporales</taxon>
        <taxon>Streptomycetaceae</taxon>
        <taxon>Streptomyces</taxon>
    </lineage>
</organism>
<keyword evidence="2" id="KW-1185">Reference proteome</keyword>
<name>A0ABV4SAM1_9ACTN</name>